<keyword evidence="2" id="KW-1133">Transmembrane helix</keyword>
<dbReference type="RefSeq" id="WP_279966401.1">
    <property type="nucleotide sequence ID" value="NZ_CP122537.1"/>
</dbReference>
<dbReference type="Proteomes" id="UP001243420">
    <property type="component" value="Chromosome"/>
</dbReference>
<feature type="region of interest" description="Disordered" evidence="1">
    <location>
        <begin position="124"/>
        <end position="150"/>
    </location>
</feature>
<name>A0ABY8LDY4_9RHOB</name>
<dbReference type="EMBL" id="CP122537">
    <property type="protein sequence ID" value="WGH79519.1"/>
    <property type="molecule type" value="Genomic_DNA"/>
</dbReference>
<gene>
    <name evidence="3" type="ORF">P8627_04435</name>
</gene>
<evidence type="ECO:0000313" key="3">
    <source>
        <dbReference type="EMBL" id="WGH79519.1"/>
    </source>
</evidence>
<reference evidence="3 4" key="1">
    <citation type="submission" date="2023-04" db="EMBL/GenBank/DDBJ databases">
        <title>Jannaschia ovalis sp. nov., a marine bacterium isolated from sea tidal flat.</title>
        <authorList>
            <person name="Kwon D.Y."/>
            <person name="Kim J.-J."/>
        </authorList>
    </citation>
    <scope>NUCLEOTIDE SEQUENCE [LARGE SCALE GENOMIC DNA]</scope>
    <source>
        <strain evidence="3 4">GRR-S6-38</strain>
    </source>
</reference>
<keyword evidence="4" id="KW-1185">Reference proteome</keyword>
<keyword evidence="2" id="KW-0812">Transmembrane</keyword>
<organism evidence="3 4">
    <name type="scientific">Jannaschia ovalis</name>
    <dbReference type="NCBI Taxonomy" id="3038773"/>
    <lineage>
        <taxon>Bacteria</taxon>
        <taxon>Pseudomonadati</taxon>
        <taxon>Pseudomonadota</taxon>
        <taxon>Alphaproteobacteria</taxon>
        <taxon>Rhodobacterales</taxon>
        <taxon>Roseobacteraceae</taxon>
        <taxon>Jannaschia</taxon>
    </lineage>
</organism>
<accession>A0ABY8LDY4</accession>
<evidence type="ECO:0000256" key="1">
    <source>
        <dbReference type="SAM" id="MobiDB-lite"/>
    </source>
</evidence>
<feature type="transmembrane region" description="Helical" evidence="2">
    <location>
        <begin position="160"/>
        <end position="177"/>
    </location>
</feature>
<sequence>MAIELTPRDPRIHVFSVSDGTLKLAHQTFLSRLTEPADATPLTEAVGAPIDTTYAEVFAVADVQPMGLRDYLGQAHDIPEAELARDAGKLDALRGDVVVLAPRALEGIERLEPVPELTPIGAYAPAEADDTPRDLPPAAREPRIATPGVATGSKMQRKTIVWIVLGALLLAGLLTALV</sequence>
<evidence type="ECO:0000256" key="2">
    <source>
        <dbReference type="SAM" id="Phobius"/>
    </source>
</evidence>
<keyword evidence="2" id="KW-0472">Membrane</keyword>
<protein>
    <submittedName>
        <fullName evidence="3">Uncharacterized protein</fullName>
    </submittedName>
</protein>
<proteinExistence type="predicted"/>
<evidence type="ECO:0000313" key="4">
    <source>
        <dbReference type="Proteomes" id="UP001243420"/>
    </source>
</evidence>